<dbReference type="AlphaFoldDB" id="A0A5P2G7H0"/>
<dbReference type="KEGG" id="arac:E0W69_013915"/>
<evidence type="ECO:0008006" key="4">
    <source>
        <dbReference type="Google" id="ProtNLM"/>
    </source>
</evidence>
<keyword evidence="1" id="KW-0732">Signal</keyword>
<feature type="signal peptide" evidence="1">
    <location>
        <begin position="1"/>
        <end position="25"/>
    </location>
</feature>
<proteinExistence type="predicted"/>
<protein>
    <recommendedName>
        <fullName evidence="4">GLPGLI family protein</fullName>
    </recommendedName>
</protein>
<accession>A0A5P2G7H0</accession>
<dbReference type="Proteomes" id="UP000292424">
    <property type="component" value="Chromosome"/>
</dbReference>
<name>A0A5P2G7H0_9BACT</name>
<evidence type="ECO:0000256" key="1">
    <source>
        <dbReference type="SAM" id="SignalP"/>
    </source>
</evidence>
<reference evidence="2 3" key="1">
    <citation type="submission" date="2019-09" db="EMBL/GenBank/DDBJ databases">
        <title>Complete genome sequence of Arachidicoccus sp. B3-10 isolated from apple orchard soil.</title>
        <authorList>
            <person name="Kim H.S."/>
            <person name="Han K.-I."/>
            <person name="Suh M.K."/>
            <person name="Lee K.C."/>
            <person name="Eom M.K."/>
            <person name="Kim J.-S."/>
            <person name="Kang S.W."/>
            <person name="Sin Y."/>
            <person name="Lee J.-S."/>
        </authorList>
    </citation>
    <scope>NUCLEOTIDE SEQUENCE [LARGE SCALE GENOMIC DNA]</scope>
    <source>
        <strain evidence="2 3">B3-10</strain>
    </source>
</reference>
<evidence type="ECO:0000313" key="2">
    <source>
        <dbReference type="EMBL" id="QES89710.1"/>
    </source>
</evidence>
<gene>
    <name evidence="2" type="ORF">E0W69_013915</name>
</gene>
<dbReference type="EMBL" id="CP044016">
    <property type="protein sequence ID" value="QES89710.1"/>
    <property type="molecule type" value="Genomic_DNA"/>
</dbReference>
<feature type="chain" id="PRO_5024370161" description="GLPGLI family protein" evidence="1">
    <location>
        <begin position="26"/>
        <end position="228"/>
    </location>
</feature>
<keyword evidence="3" id="KW-1185">Reference proteome</keyword>
<dbReference type="RefSeq" id="WP_131330644.1">
    <property type="nucleotide sequence ID" value="NZ_CP044016.1"/>
</dbReference>
<sequence>MKIQRMKLLFLSLFVILILHSNTHAQFVTTRINTPYGTVSTTTFHYMPMYFNYGSGDPFKNTMYLIVLKNQDTIRCKGTMVTENKQTYIKLKKPLKDSLIYPKNTISIRNIIKKDTSIAYPYKDSIWLIEPNVDMKKKAIVMYVPMSVELNSIYLKQNGVLTLATNDMVLRLVAGDPKAEKKAKKNQLADAIDVFNSNKDQKQYVDVDIDKIETTMKATDPDDKPLTF</sequence>
<organism evidence="2 3">
    <name type="scientific">Rhizosphaericola mali</name>
    <dbReference type="NCBI Taxonomy" id="2545455"/>
    <lineage>
        <taxon>Bacteria</taxon>
        <taxon>Pseudomonadati</taxon>
        <taxon>Bacteroidota</taxon>
        <taxon>Chitinophagia</taxon>
        <taxon>Chitinophagales</taxon>
        <taxon>Chitinophagaceae</taxon>
        <taxon>Rhizosphaericola</taxon>
    </lineage>
</organism>
<evidence type="ECO:0000313" key="3">
    <source>
        <dbReference type="Proteomes" id="UP000292424"/>
    </source>
</evidence>